<comment type="caution">
    <text evidence="1">The sequence shown here is derived from an EMBL/GenBank/DDBJ whole genome shotgun (WGS) entry which is preliminary data.</text>
</comment>
<sequence>MVKKLQHYPLELVIAILEFVPSRDLCRFLSLSKELEYEIHKILIERVHQKFVSGQNCLLATIEPLDMHGPGPTHIFDLVLLDTDVSSLDARFKINDASFTSSSNKRRAKSSSSSSTILTSKIKQLQPPLPASKIIGRKLTGTERWETILQNACINLESTWRPFLDPSQLIKNVTVHVFSPFDVDHETIYVTNGKVTFTVDVETIGWWERKIDTCATIVMSNSLREFGDLESFLVTAFVEEVLIKAGILLTAIEERWKDDVASVVIEKNEESV</sequence>
<proteinExistence type="predicted"/>
<evidence type="ECO:0000313" key="1">
    <source>
        <dbReference type="EMBL" id="CAG8457112.1"/>
    </source>
</evidence>
<keyword evidence="2" id="KW-1185">Reference proteome</keyword>
<dbReference type="EMBL" id="CAJVPL010000161">
    <property type="protein sequence ID" value="CAG8457112.1"/>
    <property type="molecule type" value="Genomic_DNA"/>
</dbReference>
<dbReference type="OrthoDB" id="2441914at2759"/>
<protein>
    <submittedName>
        <fullName evidence="1">4526_t:CDS:1</fullName>
    </submittedName>
</protein>
<name>A0A9N8VQA0_9GLOM</name>
<reference evidence="1" key="1">
    <citation type="submission" date="2021-06" db="EMBL/GenBank/DDBJ databases">
        <authorList>
            <person name="Kallberg Y."/>
            <person name="Tangrot J."/>
            <person name="Rosling A."/>
        </authorList>
    </citation>
    <scope>NUCLEOTIDE SEQUENCE</scope>
    <source>
        <strain evidence="1">MT106</strain>
    </source>
</reference>
<dbReference type="Proteomes" id="UP000789831">
    <property type="component" value="Unassembled WGS sequence"/>
</dbReference>
<organism evidence="1 2">
    <name type="scientific">Ambispora gerdemannii</name>
    <dbReference type="NCBI Taxonomy" id="144530"/>
    <lineage>
        <taxon>Eukaryota</taxon>
        <taxon>Fungi</taxon>
        <taxon>Fungi incertae sedis</taxon>
        <taxon>Mucoromycota</taxon>
        <taxon>Glomeromycotina</taxon>
        <taxon>Glomeromycetes</taxon>
        <taxon>Archaeosporales</taxon>
        <taxon>Ambisporaceae</taxon>
        <taxon>Ambispora</taxon>
    </lineage>
</organism>
<evidence type="ECO:0000313" key="2">
    <source>
        <dbReference type="Proteomes" id="UP000789831"/>
    </source>
</evidence>
<dbReference type="AlphaFoldDB" id="A0A9N8VQA0"/>
<gene>
    <name evidence="1" type="ORF">AGERDE_LOCUS2057</name>
</gene>
<accession>A0A9N8VQA0</accession>